<dbReference type="AlphaFoldDB" id="A0A804MP72"/>
<feature type="region of interest" description="Disordered" evidence="1">
    <location>
        <begin position="112"/>
        <end position="170"/>
    </location>
</feature>
<accession>A0A804MP72</accession>
<evidence type="ECO:0000256" key="1">
    <source>
        <dbReference type="SAM" id="MobiDB-lite"/>
    </source>
</evidence>
<evidence type="ECO:0000313" key="3">
    <source>
        <dbReference type="Proteomes" id="UP000007305"/>
    </source>
</evidence>
<reference evidence="3" key="1">
    <citation type="submission" date="2015-12" db="EMBL/GenBank/DDBJ databases">
        <title>Update maize B73 reference genome by single molecule sequencing technologies.</title>
        <authorList>
            <consortium name="Maize Genome Sequencing Project"/>
            <person name="Ware D."/>
        </authorList>
    </citation>
    <scope>NUCLEOTIDE SEQUENCE [LARGE SCALE GENOMIC DNA]</scope>
    <source>
        <strain evidence="3">cv. B73</strain>
    </source>
</reference>
<name>A0A804MP72_MAIZE</name>
<proteinExistence type="predicted"/>
<dbReference type="EnsemblPlants" id="Zm00001eb101510_T001">
    <property type="protein sequence ID" value="Zm00001eb101510_P001"/>
    <property type="gene ID" value="Zm00001eb101510"/>
</dbReference>
<dbReference type="Proteomes" id="UP000007305">
    <property type="component" value="Chromosome 2"/>
</dbReference>
<reference evidence="2" key="3">
    <citation type="submission" date="2021-05" db="UniProtKB">
        <authorList>
            <consortium name="EnsemblPlants"/>
        </authorList>
    </citation>
    <scope>IDENTIFICATION</scope>
    <source>
        <strain evidence="2">cv. B73</strain>
    </source>
</reference>
<organism evidence="2 3">
    <name type="scientific">Zea mays</name>
    <name type="common">Maize</name>
    <dbReference type="NCBI Taxonomy" id="4577"/>
    <lineage>
        <taxon>Eukaryota</taxon>
        <taxon>Viridiplantae</taxon>
        <taxon>Streptophyta</taxon>
        <taxon>Embryophyta</taxon>
        <taxon>Tracheophyta</taxon>
        <taxon>Spermatophyta</taxon>
        <taxon>Magnoliopsida</taxon>
        <taxon>Liliopsida</taxon>
        <taxon>Poales</taxon>
        <taxon>Poaceae</taxon>
        <taxon>PACMAD clade</taxon>
        <taxon>Panicoideae</taxon>
        <taxon>Andropogonodae</taxon>
        <taxon>Andropogoneae</taxon>
        <taxon>Tripsacinae</taxon>
        <taxon>Zea</taxon>
    </lineage>
</organism>
<evidence type="ECO:0000313" key="2">
    <source>
        <dbReference type="EnsemblPlants" id="Zm00001eb101510_P001"/>
    </source>
</evidence>
<feature type="region of interest" description="Disordered" evidence="1">
    <location>
        <begin position="1"/>
        <end position="68"/>
    </location>
</feature>
<sequence length="170" mass="17550">MAAADAARSQRGVSRRVAIGASPTWLEASPSSPANVHSDATGAATNGTRQAGRQGPGRRPLRRAVQEGRLDDALSLEIAADGQKSAPVYHLPGITTRRKHVHRGMLCPAAGEPAVLAPSEGAPGHDQAPRDSVADPGQSVQSNRRLLPPGHTDTAHAAQAQGDARHAGLK</sequence>
<reference evidence="2" key="2">
    <citation type="submission" date="2019-07" db="EMBL/GenBank/DDBJ databases">
        <authorList>
            <person name="Seetharam A."/>
            <person name="Woodhouse M."/>
            <person name="Cannon E."/>
        </authorList>
    </citation>
    <scope>NUCLEOTIDE SEQUENCE [LARGE SCALE GENOMIC DNA]</scope>
    <source>
        <strain evidence="2">cv. B73</strain>
    </source>
</reference>
<keyword evidence="3" id="KW-1185">Reference proteome</keyword>
<dbReference type="Gramene" id="Zm00001eb101510_T001">
    <property type="protein sequence ID" value="Zm00001eb101510_P001"/>
    <property type="gene ID" value="Zm00001eb101510"/>
</dbReference>
<protein>
    <submittedName>
        <fullName evidence="2">Uncharacterized protein</fullName>
    </submittedName>
</protein>
<dbReference type="InParanoid" id="A0A804MP72"/>